<dbReference type="AlphaFoldDB" id="A0A5C8HVA5"/>
<accession>A0A5C8HVA5</accession>
<dbReference type="SUPFAM" id="SSF53067">
    <property type="entry name" value="Actin-like ATPase domain"/>
    <property type="match status" value="1"/>
</dbReference>
<evidence type="ECO:0000313" key="2">
    <source>
        <dbReference type="EMBL" id="TXK09188.1"/>
    </source>
</evidence>
<name>A0A5C8HVA5_9MICO</name>
<dbReference type="OrthoDB" id="8772678at2"/>
<dbReference type="Pfam" id="PF00480">
    <property type="entry name" value="ROK"/>
    <property type="match status" value="1"/>
</dbReference>
<dbReference type="PANTHER" id="PTHR18964">
    <property type="entry name" value="ROK (REPRESSOR, ORF, KINASE) FAMILY"/>
    <property type="match status" value="1"/>
</dbReference>
<gene>
    <name evidence="2" type="ORF">FVP74_11800</name>
</gene>
<dbReference type="PANTHER" id="PTHR18964:SF149">
    <property type="entry name" value="BIFUNCTIONAL UDP-N-ACETYLGLUCOSAMINE 2-EPIMERASE_N-ACETYLMANNOSAMINE KINASE"/>
    <property type="match status" value="1"/>
</dbReference>
<dbReference type="Gene3D" id="3.30.420.40">
    <property type="match status" value="2"/>
</dbReference>
<organism evidence="2 3">
    <name type="scientific">Microbacterium saccharophilum</name>
    <dbReference type="NCBI Taxonomy" id="1213358"/>
    <lineage>
        <taxon>Bacteria</taxon>
        <taxon>Bacillati</taxon>
        <taxon>Actinomycetota</taxon>
        <taxon>Actinomycetes</taxon>
        <taxon>Micrococcales</taxon>
        <taxon>Microbacteriaceae</taxon>
        <taxon>Microbacterium</taxon>
    </lineage>
</organism>
<comment type="caution">
    <text evidence="2">The sequence shown here is derived from an EMBL/GenBank/DDBJ whole genome shotgun (WGS) entry which is preliminary data.</text>
</comment>
<dbReference type="InterPro" id="IPR043129">
    <property type="entry name" value="ATPase_NBD"/>
</dbReference>
<evidence type="ECO:0000256" key="1">
    <source>
        <dbReference type="ARBA" id="ARBA00006479"/>
    </source>
</evidence>
<keyword evidence="3" id="KW-1185">Reference proteome</keyword>
<dbReference type="Proteomes" id="UP000321949">
    <property type="component" value="Unassembled WGS sequence"/>
</dbReference>
<dbReference type="RefSeq" id="WP_147049983.1">
    <property type="nucleotide sequence ID" value="NZ_BKAH01000004.1"/>
</dbReference>
<dbReference type="InterPro" id="IPR000600">
    <property type="entry name" value="ROK"/>
</dbReference>
<sequence length="316" mass="31538">MRVGIDIGGTKTVGVLLNDPAGGEVAAGAAAGQVAQTFRMPTGHGNAQVTATALAVVEELLHRSGLPAEAVTSIGVGVPGVVDGDSGEVSHAVNLGVTRLPLRRELARRFPGRITVENDVNAAAVGVWHLLAEPGIESMAYLNLGTGLAAGLVLDGRLRRGARGTAGEIGHIPVEPGGPLCACGQRGCLELSASGAAIARLWPGKGPRALAGLIAAADAGDPVAVFARGKLVDNIAAAVRLLVLTVDVDVVVIGGGMISQGSPLIAAVRAVLDEWGTRSAFIDSLELSARVRYAPSASAVAAIGAAHLAVASGVSG</sequence>
<comment type="similarity">
    <text evidence="1">Belongs to the ROK (NagC/XylR) family.</text>
</comment>
<evidence type="ECO:0000313" key="3">
    <source>
        <dbReference type="Proteomes" id="UP000321949"/>
    </source>
</evidence>
<dbReference type="EMBL" id="VRSX01000005">
    <property type="protein sequence ID" value="TXK09188.1"/>
    <property type="molecule type" value="Genomic_DNA"/>
</dbReference>
<reference evidence="2 3" key="1">
    <citation type="submission" date="2019-08" db="EMBL/GenBank/DDBJ databases">
        <authorList>
            <person name="Dong K."/>
        </authorList>
    </citation>
    <scope>NUCLEOTIDE SEQUENCE [LARGE SCALE GENOMIC DNA]</scope>
    <source>
        <strain evidence="2 3">K-1</strain>
    </source>
</reference>
<protein>
    <submittedName>
        <fullName evidence="2">ROK family protein</fullName>
    </submittedName>
</protein>
<proteinExistence type="inferred from homology"/>